<name>A0ABM7I7U6_9MYCO</name>
<gene>
    <name evidence="1" type="ORF">MAUB_05110</name>
</gene>
<sequence length="82" mass="8942">MSRAVAFPHASTAESVRFTTLVALPNLAEGLFSRRPTVTAALNWVGVDTPPVLTEPCLWRLRPPRDGRSAWALSPCTLASWP</sequence>
<dbReference type="RefSeq" id="WP_138230799.1">
    <property type="nucleotide sequence ID" value="NZ_AP022577.1"/>
</dbReference>
<proteinExistence type="predicted"/>
<accession>A0ABM7I7U6</accession>
<dbReference type="Proteomes" id="UP000465609">
    <property type="component" value="Chromosome"/>
</dbReference>
<evidence type="ECO:0000313" key="2">
    <source>
        <dbReference type="Proteomes" id="UP000465609"/>
    </source>
</evidence>
<protein>
    <submittedName>
        <fullName evidence="1">Uncharacterized protein</fullName>
    </submittedName>
</protein>
<evidence type="ECO:0000313" key="1">
    <source>
        <dbReference type="EMBL" id="BBX82638.1"/>
    </source>
</evidence>
<organism evidence="1 2">
    <name type="scientific">Mycolicibacterium aubagnense</name>
    <dbReference type="NCBI Taxonomy" id="319707"/>
    <lineage>
        <taxon>Bacteria</taxon>
        <taxon>Bacillati</taxon>
        <taxon>Actinomycetota</taxon>
        <taxon>Actinomycetes</taxon>
        <taxon>Mycobacteriales</taxon>
        <taxon>Mycobacteriaceae</taxon>
        <taxon>Mycolicibacterium</taxon>
    </lineage>
</organism>
<keyword evidence="2" id="KW-1185">Reference proteome</keyword>
<dbReference type="EMBL" id="AP022577">
    <property type="protein sequence ID" value="BBX82638.1"/>
    <property type="molecule type" value="Genomic_DNA"/>
</dbReference>
<reference evidence="1 2" key="1">
    <citation type="journal article" date="2019" name="Emerg. Microbes Infect.">
        <title>Comprehensive subspecies identification of 175 nontuberculous mycobacteria species based on 7547 genomic profiles.</title>
        <authorList>
            <person name="Matsumoto Y."/>
            <person name="Kinjo T."/>
            <person name="Motooka D."/>
            <person name="Nabeya D."/>
            <person name="Jung N."/>
            <person name="Uechi K."/>
            <person name="Horii T."/>
            <person name="Iida T."/>
            <person name="Fujita J."/>
            <person name="Nakamura S."/>
        </authorList>
    </citation>
    <scope>NUCLEOTIDE SEQUENCE [LARGE SCALE GENOMIC DNA]</scope>
    <source>
        <strain evidence="1 2">JCM 15296</strain>
    </source>
</reference>